<dbReference type="AlphaFoldDB" id="A0A915CQA6"/>
<accession>A0A915CQA6</accession>
<keyword evidence="1" id="KW-1133">Transmembrane helix</keyword>
<dbReference type="Proteomes" id="UP000887574">
    <property type="component" value="Unplaced"/>
</dbReference>
<evidence type="ECO:0000256" key="2">
    <source>
        <dbReference type="SAM" id="SignalP"/>
    </source>
</evidence>
<feature type="signal peptide" evidence="2">
    <location>
        <begin position="1"/>
        <end position="21"/>
    </location>
</feature>
<keyword evidence="3" id="KW-1185">Reference proteome</keyword>
<keyword evidence="2" id="KW-0732">Signal</keyword>
<dbReference type="WBParaSite" id="jg11393">
    <property type="protein sequence ID" value="jg11393"/>
    <property type="gene ID" value="jg11393"/>
</dbReference>
<evidence type="ECO:0000313" key="3">
    <source>
        <dbReference type="Proteomes" id="UP000887574"/>
    </source>
</evidence>
<evidence type="ECO:0000313" key="4">
    <source>
        <dbReference type="WBParaSite" id="jg11393"/>
    </source>
</evidence>
<protein>
    <submittedName>
        <fullName evidence="4">Uncharacterized protein</fullName>
    </submittedName>
</protein>
<sequence length="281" mass="32367">MWSKGLVFLFLYLICFDHITAGTFKPVNGLMARHHSKAIFREKLIKQCVKFEVTFQQKIATFFEPNERQLNRLNISREELFEFVSSEQERIDTNIANKCEHTKKTMISNERKPRFEPLTISIIIFFGIIIIGGLIAVYKRATDNTALISEQSQVINHLIEESKTSTRLFENFMKDSFDTNSNLLFAKNTKFFKKQPEVMQELSSFFANKEVVSELTTIEKVTCDGPNITVVACFHEVEDDSIVDVGKLLTPRVGIFVFSRYLTGALKEGRGFKVFLCCREL</sequence>
<keyword evidence="1" id="KW-0472">Membrane</keyword>
<feature type="chain" id="PRO_5037318558" evidence="2">
    <location>
        <begin position="22"/>
        <end position="281"/>
    </location>
</feature>
<feature type="transmembrane region" description="Helical" evidence="1">
    <location>
        <begin position="118"/>
        <end position="138"/>
    </location>
</feature>
<name>A0A915CQA6_9BILA</name>
<keyword evidence="1" id="KW-0812">Transmembrane</keyword>
<evidence type="ECO:0000256" key="1">
    <source>
        <dbReference type="SAM" id="Phobius"/>
    </source>
</evidence>
<reference evidence="4" key="1">
    <citation type="submission" date="2022-11" db="UniProtKB">
        <authorList>
            <consortium name="WormBaseParasite"/>
        </authorList>
    </citation>
    <scope>IDENTIFICATION</scope>
</reference>
<proteinExistence type="predicted"/>
<organism evidence="3 4">
    <name type="scientific">Ditylenchus dipsaci</name>
    <dbReference type="NCBI Taxonomy" id="166011"/>
    <lineage>
        <taxon>Eukaryota</taxon>
        <taxon>Metazoa</taxon>
        <taxon>Ecdysozoa</taxon>
        <taxon>Nematoda</taxon>
        <taxon>Chromadorea</taxon>
        <taxon>Rhabditida</taxon>
        <taxon>Tylenchina</taxon>
        <taxon>Tylenchomorpha</taxon>
        <taxon>Sphaerularioidea</taxon>
        <taxon>Anguinidae</taxon>
        <taxon>Anguininae</taxon>
        <taxon>Ditylenchus</taxon>
    </lineage>
</organism>